<dbReference type="GO" id="GO:0005634">
    <property type="term" value="C:nucleus"/>
    <property type="evidence" value="ECO:0007669"/>
    <property type="project" value="UniProtKB-SubCell"/>
</dbReference>
<keyword evidence="8" id="KW-0539">Nucleus</keyword>
<evidence type="ECO:0000256" key="1">
    <source>
        <dbReference type="ARBA" id="ARBA00004123"/>
    </source>
</evidence>
<evidence type="ECO:0000313" key="11">
    <source>
        <dbReference type="Proteomes" id="UP001237642"/>
    </source>
</evidence>
<dbReference type="PROSITE" id="PS50053">
    <property type="entry name" value="UBIQUITIN_2"/>
    <property type="match status" value="6"/>
</dbReference>
<sequence>MQIFVIPLNGKTITLEVESSEIIYNVKAKIKNKEGIPPDQQQLIYAGEQLEDAQTLADYNIHKKSNVFLVLRPRRGLQVIVMTITGKIIALQMKSSNTIRDVKVEIQAREGIPRYYQRLCLLGKQLKDALTLAEYNITNESILAWVPNVNFWLQIPVKMETGKMFNLEVFSTDKIRDVKAKIQDKEGIALDHHMLLFAGKQLEDHRSLSYYSLTEETPLKLVVLNHSSVMQIFVKTLTGWTITLEVESSDTIAIVKEKINDKEGIPPYYQRLFFDDKQLEEGCTLGKQLEDGLHLADYGIAKESILKLVVLYPSFRMQIFVRTSTRKTITMQVQSTDTIKDVKEKIKDKEGIAPYYQRLLFAGNKLNDDRTLADYSIQEESILKLVVLDHRFWMQIFVNTLTGQRFTLEVESSDTIGIVKAKIQDRLGILLNQHKLLLDDKKLEEGRTIADYYISNESILNLVLS</sequence>
<dbReference type="AlphaFoldDB" id="A0AAD8MXF6"/>
<evidence type="ECO:0000256" key="7">
    <source>
        <dbReference type="ARBA" id="ARBA00022843"/>
    </source>
</evidence>
<keyword evidence="5" id="KW-1017">Isopeptide bond</keyword>
<comment type="similarity">
    <text evidence="3">Belongs to the ubiquitin family.</text>
</comment>
<dbReference type="PANTHER" id="PTHR10666">
    <property type="entry name" value="UBIQUITIN"/>
    <property type="match status" value="1"/>
</dbReference>
<evidence type="ECO:0000313" key="10">
    <source>
        <dbReference type="EMBL" id="KAK1393495.1"/>
    </source>
</evidence>
<feature type="domain" description="Ubiquitin-like" evidence="9">
    <location>
        <begin position="394"/>
        <end position="465"/>
    </location>
</feature>
<dbReference type="PRINTS" id="PR00348">
    <property type="entry name" value="UBIQUITIN"/>
</dbReference>
<dbReference type="GO" id="GO:0003729">
    <property type="term" value="F:mRNA binding"/>
    <property type="evidence" value="ECO:0007669"/>
    <property type="project" value="UniProtKB-ARBA"/>
</dbReference>
<evidence type="ECO:0000259" key="9">
    <source>
        <dbReference type="PROSITE" id="PS50053"/>
    </source>
</evidence>
<dbReference type="Gene3D" id="3.10.20.90">
    <property type="entry name" value="Phosphatidylinositol 3-kinase Catalytic Subunit, Chain A, domain 1"/>
    <property type="match status" value="6"/>
</dbReference>
<feature type="domain" description="Ubiquitin-like" evidence="9">
    <location>
        <begin position="1"/>
        <end position="76"/>
    </location>
</feature>
<dbReference type="EMBL" id="JAUIZM010000003">
    <property type="protein sequence ID" value="KAK1393495.1"/>
    <property type="molecule type" value="Genomic_DNA"/>
</dbReference>
<dbReference type="InterPro" id="IPR000626">
    <property type="entry name" value="Ubiquitin-like_dom"/>
</dbReference>
<organism evidence="10 11">
    <name type="scientific">Heracleum sosnowskyi</name>
    <dbReference type="NCBI Taxonomy" id="360622"/>
    <lineage>
        <taxon>Eukaryota</taxon>
        <taxon>Viridiplantae</taxon>
        <taxon>Streptophyta</taxon>
        <taxon>Embryophyta</taxon>
        <taxon>Tracheophyta</taxon>
        <taxon>Spermatophyta</taxon>
        <taxon>Magnoliopsida</taxon>
        <taxon>eudicotyledons</taxon>
        <taxon>Gunneridae</taxon>
        <taxon>Pentapetalae</taxon>
        <taxon>asterids</taxon>
        <taxon>campanulids</taxon>
        <taxon>Apiales</taxon>
        <taxon>Apiaceae</taxon>
        <taxon>Apioideae</taxon>
        <taxon>apioid superclade</taxon>
        <taxon>Tordylieae</taxon>
        <taxon>Tordyliinae</taxon>
        <taxon>Heracleum</taxon>
    </lineage>
</organism>
<dbReference type="InterPro" id="IPR019956">
    <property type="entry name" value="Ubiquitin_dom"/>
</dbReference>
<keyword evidence="11" id="KW-1185">Reference proteome</keyword>
<keyword evidence="7" id="KW-0832">Ubl conjugation</keyword>
<feature type="domain" description="Ubiquitin-like" evidence="9">
    <location>
        <begin position="230"/>
        <end position="310"/>
    </location>
</feature>
<feature type="domain" description="Ubiquitin-like" evidence="9">
    <location>
        <begin position="317"/>
        <end position="387"/>
    </location>
</feature>
<gene>
    <name evidence="10" type="ORF">POM88_012551</name>
</gene>
<dbReference type="FunFam" id="3.10.20.90:FF:000211">
    <property type="entry name" value="Polyubiquitin 9"/>
    <property type="match status" value="1"/>
</dbReference>
<evidence type="ECO:0000256" key="3">
    <source>
        <dbReference type="ARBA" id="ARBA00008430"/>
    </source>
</evidence>
<proteinExistence type="inferred from homology"/>
<comment type="caution">
    <text evidence="10">The sequence shown here is derived from an EMBL/GenBank/DDBJ whole genome shotgun (WGS) entry which is preliminary data.</text>
</comment>
<evidence type="ECO:0000256" key="2">
    <source>
        <dbReference type="ARBA" id="ARBA00004496"/>
    </source>
</evidence>
<dbReference type="Pfam" id="PF00240">
    <property type="entry name" value="ubiquitin"/>
    <property type="match status" value="6"/>
</dbReference>
<feature type="domain" description="Ubiquitin-like" evidence="9">
    <location>
        <begin position="153"/>
        <end position="228"/>
    </location>
</feature>
<dbReference type="InterPro" id="IPR050158">
    <property type="entry name" value="Ubiquitin_ubiquitin-like"/>
</dbReference>
<keyword evidence="4" id="KW-0963">Cytoplasm</keyword>
<name>A0AAD8MXF6_9APIA</name>
<dbReference type="SUPFAM" id="SSF54236">
    <property type="entry name" value="Ubiquitin-like"/>
    <property type="match status" value="6"/>
</dbReference>
<reference evidence="10" key="1">
    <citation type="submission" date="2023-02" db="EMBL/GenBank/DDBJ databases">
        <title>Genome of toxic invasive species Heracleum sosnowskyi carries increased number of genes despite the absence of recent whole-genome duplications.</title>
        <authorList>
            <person name="Schelkunov M."/>
            <person name="Shtratnikova V."/>
            <person name="Makarenko M."/>
            <person name="Klepikova A."/>
            <person name="Omelchenko D."/>
            <person name="Novikova G."/>
            <person name="Obukhova E."/>
            <person name="Bogdanov V."/>
            <person name="Penin A."/>
            <person name="Logacheva M."/>
        </authorList>
    </citation>
    <scope>NUCLEOTIDE SEQUENCE</scope>
    <source>
        <strain evidence="10">Hsosn_3</strain>
        <tissue evidence="10">Leaf</tissue>
    </source>
</reference>
<dbReference type="InterPro" id="IPR019954">
    <property type="entry name" value="Ubiquitin_CS"/>
</dbReference>
<dbReference type="FunFam" id="3.10.20.90:FF:000160">
    <property type="entry name" value="Polyubiquitin-C"/>
    <property type="match status" value="1"/>
</dbReference>
<reference evidence="10" key="2">
    <citation type="submission" date="2023-05" db="EMBL/GenBank/DDBJ databases">
        <authorList>
            <person name="Schelkunov M.I."/>
        </authorList>
    </citation>
    <scope>NUCLEOTIDE SEQUENCE</scope>
    <source>
        <strain evidence="10">Hsosn_3</strain>
        <tissue evidence="10">Leaf</tissue>
    </source>
</reference>
<dbReference type="PROSITE" id="PS00299">
    <property type="entry name" value="UBIQUITIN_1"/>
    <property type="match status" value="2"/>
</dbReference>
<accession>A0AAD8MXF6</accession>
<evidence type="ECO:0000256" key="6">
    <source>
        <dbReference type="ARBA" id="ARBA00022737"/>
    </source>
</evidence>
<dbReference type="Proteomes" id="UP001237642">
    <property type="component" value="Unassembled WGS sequence"/>
</dbReference>
<protein>
    <submittedName>
        <fullName evidence="10">Polyubiquitin-C Ubiquitin</fullName>
    </submittedName>
</protein>
<feature type="domain" description="Ubiquitin-like" evidence="9">
    <location>
        <begin position="77"/>
        <end position="143"/>
    </location>
</feature>
<dbReference type="InterPro" id="IPR029071">
    <property type="entry name" value="Ubiquitin-like_domsf"/>
</dbReference>
<dbReference type="CDD" id="cd17039">
    <property type="entry name" value="Ubl_ubiquitin_like"/>
    <property type="match status" value="1"/>
</dbReference>
<dbReference type="FunFam" id="3.10.20.90:FF:000469">
    <property type="entry name" value="Polyubiquitin-C"/>
    <property type="match status" value="2"/>
</dbReference>
<evidence type="ECO:0000256" key="8">
    <source>
        <dbReference type="ARBA" id="ARBA00023242"/>
    </source>
</evidence>
<evidence type="ECO:0000256" key="4">
    <source>
        <dbReference type="ARBA" id="ARBA00022490"/>
    </source>
</evidence>
<comment type="subcellular location">
    <subcellularLocation>
        <location evidence="2">Cytoplasm</location>
    </subcellularLocation>
    <subcellularLocation>
        <location evidence="1">Nucleus</location>
    </subcellularLocation>
</comment>
<evidence type="ECO:0000256" key="5">
    <source>
        <dbReference type="ARBA" id="ARBA00022499"/>
    </source>
</evidence>
<dbReference type="SMART" id="SM00213">
    <property type="entry name" value="UBQ"/>
    <property type="match status" value="6"/>
</dbReference>
<dbReference type="GO" id="GO:0005737">
    <property type="term" value="C:cytoplasm"/>
    <property type="evidence" value="ECO:0007669"/>
    <property type="project" value="UniProtKB-SubCell"/>
</dbReference>
<keyword evidence="6" id="KW-0677">Repeat</keyword>